<dbReference type="AlphaFoldDB" id="A0A5J4VZ00"/>
<comment type="caution">
    <text evidence="1">The sequence shown here is derived from an EMBL/GenBank/DDBJ whole genome shotgun (WGS) entry which is preliminary data.</text>
</comment>
<accession>A0A5J4VZ00</accession>
<organism evidence="1 2">
    <name type="scientific">Streblomastix strix</name>
    <dbReference type="NCBI Taxonomy" id="222440"/>
    <lineage>
        <taxon>Eukaryota</taxon>
        <taxon>Metamonada</taxon>
        <taxon>Preaxostyla</taxon>
        <taxon>Oxymonadida</taxon>
        <taxon>Streblomastigidae</taxon>
        <taxon>Streblomastix</taxon>
    </lineage>
</organism>
<evidence type="ECO:0000313" key="1">
    <source>
        <dbReference type="EMBL" id="KAA6387456.1"/>
    </source>
</evidence>
<dbReference type="EMBL" id="SNRW01004367">
    <property type="protein sequence ID" value="KAA6387456.1"/>
    <property type="molecule type" value="Genomic_DNA"/>
</dbReference>
<sequence>MESINWAIVKIAKRFWISWIYDTDPQRIASDFAFRVITKIASDCPCERSISEARLALGLRRFAVKLLSL</sequence>
<name>A0A5J4VZ00_9EUKA</name>
<proteinExistence type="predicted"/>
<evidence type="ECO:0000313" key="2">
    <source>
        <dbReference type="Proteomes" id="UP000324800"/>
    </source>
</evidence>
<reference evidence="1 2" key="1">
    <citation type="submission" date="2019-03" db="EMBL/GenBank/DDBJ databases">
        <title>Single cell metagenomics reveals metabolic interactions within the superorganism composed of flagellate Streblomastix strix and complex community of Bacteroidetes bacteria on its surface.</title>
        <authorList>
            <person name="Treitli S.C."/>
            <person name="Kolisko M."/>
            <person name="Husnik F."/>
            <person name="Keeling P."/>
            <person name="Hampl V."/>
        </authorList>
    </citation>
    <scope>NUCLEOTIDE SEQUENCE [LARGE SCALE GENOMIC DNA]</scope>
    <source>
        <strain evidence="1">ST1C</strain>
    </source>
</reference>
<dbReference type="Proteomes" id="UP000324800">
    <property type="component" value="Unassembled WGS sequence"/>
</dbReference>
<protein>
    <submittedName>
        <fullName evidence="1">Uncharacterized protein</fullName>
    </submittedName>
</protein>
<gene>
    <name evidence="1" type="ORF">EZS28_017016</name>
</gene>